<feature type="domain" description="F-box" evidence="1">
    <location>
        <begin position="33"/>
        <end position="83"/>
    </location>
</feature>
<sequence>MKRIIQCFRHPATNRSRPLKQEDDDEDEEHDQKPYILQLPDHIILEIFCKIPTKTLIQCKRVCKSWRCCLSDPQFTRELFSRTPACLLVTGVRWHWGHFLVDLDGTWNPNVIALKLFSKISLRTTMVGSCNGFLCHYSRCHLHISNPVTGELLSLPTPSELGTLGDCYGFGFSPISGVYKLVRITSREGGPKQVMVLTVGSGIWRNIGQPAYSFGSITPCHGIYLNGFLHWIVRSCKDSSRLLVCAFDVESERFQELPLPPSSYDLDKTYFKLGVLKGWLSVILNLNGDISVWVMKESWTKEHEFKDPVGSSGTSILKFTEEGQVLGLNYDDHSMQAYTLARTGLVRVEVDGLPLMISEAWDLVPSFLSFKDITIGLQLEGTICLS</sequence>
<accession>A0A6P5SDD6</accession>
<dbReference type="InterPro" id="IPR050796">
    <property type="entry name" value="SCF_F-box_component"/>
</dbReference>
<gene>
    <name evidence="3" type="primary">LOC110754768</name>
</gene>
<dbReference type="Pfam" id="PF00646">
    <property type="entry name" value="F-box"/>
    <property type="match status" value="1"/>
</dbReference>
<dbReference type="AlphaFoldDB" id="A0A6P5SDD6"/>
<dbReference type="SMART" id="SM00256">
    <property type="entry name" value="FBOX"/>
    <property type="match status" value="1"/>
</dbReference>
<dbReference type="Proteomes" id="UP000515124">
    <property type="component" value="Unplaced"/>
</dbReference>
<dbReference type="InterPro" id="IPR017451">
    <property type="entry name" value="F-box-assoc_interact_dom"/>
</dbReference>
<dbReference type="InterPro" id="IPR013187">
    <property type="entry name" value="F-box-assoc_dom_typ3"/>
</dbReference>
<dbReference type="GeneID" id="110754768"/>
<dbReference type="InterPro" id="IPR001810">
    <property type="entry name" value="F-box_dom"/>
</dbReference>
<dbReference type="SUPFAM" id="SSF81383">
    <property type="entry name" value="F-box domain"/>
    <property type="match status" value="1"/>
</dbReference>
<dbReference type="PANTHER" id="PTHR31672">
    <property type="entry name" value="BNACNNG10540D PROTEIN"/>
    <property type="match status" value="1"/>
</dbReference>
<protein>
    <submittedName>
        <fullName evidence="3">F-box protein At3g07870-like</fullName>
    </submittedName>
</protein>
<dbReference type="Gene3D" id="1.20.1280.50">
    <property type="match status" value="1"/>
</dbReference>
<reference evidence="3" key="1">
    <citation type="submission" date="2025-08" db="UniProtKB">
        <authorList>
            <consortium name="RefSeq"/>
        </authorList>
    </citation>
    <scope>IDENTIFICATION</scope>
</reference>
<dbReference type="InterPro" id="IPR036047">
    <property type="entry name" value="F-box-like_dom_sf"/>
</dbReference>
<evidence type="ECO:0000259" key="1">
    <source>
        <dbReference type="PROSITE" id="PS50181"/>
    </source>
</evidence>
<keyword evidence="2" id="KW-1185">Reference proteome</keyword>
<dbReference type="KEGG" id="pavi:110754768"/>
<dbReference type="RefSeq" id="XP_021811571.1">
    <property type="nucleotide sequence ID" value="XM_021955879.1"/>
</dbReference>
<dbReference type="NCBIfam" id="TIGR01640">
    <property type="entry name" value="F_box_assoc_1"/>
    <property type="match status" value="1"/>
</dbReference>
<name>A0A6P5SDD6_PRUAV</name>
<organism evidence="2 3">
    <name type="scientific">Prunus avium</name>
    <name type="common">Cherry</name>
    <name type="synonym">Cerasus avium</name>
    <dbReference type="NCBI Taxonomy" id="42229"/>
    <lineage>
        <taxon>Eukaryota</taxon>
        <taxon>Viridiplantae</taxon>
        <taxon>Streptophyta</taxon>
        <taxon>Embryophyta</taxon>
        <taxon>Tracheophyta</taxon>
        <taxon>Spermatophyta</taxon>
        <taxon>Magnoliopsida</taxon>
        <taxon>eudicotyledons</taxon>
        <taxon>Gunneridae</taxon>
        <taxon>Pentapetalae</taxon>
        <taxon>rosids</taxon>
        <taxon>fabids</taxon>
        <taxon>Rosales</taxon>
        <taxon>Rosaceae</taxon>
        <taxon>Amygdaloideae</taxon>
        <taxon>Amygdaleae</taxon>
        <taxon>Prunus</taxon>
    </lineage>
</organism>
<dbReference type="Pfam" id="PF08268">
    <property type="entry name" value="FBA_3"/>
    <property type="match status" value="1"/>
</dbReference>
<dbReference type="PROSITE" id="PS50181">
    <property type="entry name" value="FBOX"/>
    <property type="match status" value="1"/>
</dbReference>
<evidence type="ECO:0000313" key="2">
    <source>
        <dbReference type="Proteomes" id="UP000515124"/>
    </source>
</evidence>
<evidence type="ECO:0000313" key="3">
    <source>
        <dbReference type="RefSeq" id="XP_021811571.1"/>
    </source>
</evidence>
<proteinExistence type="predicted"/>
<dbReference type="PANTHER" id="PTHR31672:SF10">
    <property type="entry name" value="F-BOX DOMAIN-CONTAINING PROTEIN"/>
    <property type="match status" value="1"/>
</dbReference>